<name>A0ABQ7UJT7_SOLTU</name>
<comment type="caution">
    <text evidence="1">The sequence shown here is derived from an EMBL/GenBank/DDBJ whole genome shotgun (WGS) entry which is preliminary data.</text>
</comment>
<evidence type="ECO:0000313" key="2">
    <source>
        <dbReference type="Proteomes" id="UP000826656"/>
    </source>
</evidence>
<gene>
    <name evidence="1" type="ORF">KY290_028459</name>
</gene>
<dbReference type="EMBL" id="JAIVGD010000019">
    <property type="protein sequence ID" value="KAH0749227.1"/>
    <property type="molecule type" value="Genomic_DNA"/>
</dbReference>
<evidence type="ECO:0008006" key="3">
    <source>
        <dbReference type="Google" id="ProtNLM"/>
    </source>
</evidence>
<proteinExistence type="predicted"/>
<keyword evidence="2" id="KW-1185">Reference proteome</keyword>
<dbReference type="Pfam" id="PF14223">
    <property type="entry name" value="Retrotran_gag_2"/>
    <property type="match status" value="1"/>
</dbReference>
<dbReference type="Proteomes" id="UP000826656">
    <property type="component" value="Unassembled WGS sequence"/>
</dbReference>
<sequence length="245" mass="27723">MTSGNQSSSANNLLMALSKGSNNKVSLPPLNLTLTQDNYLLWKTTIRSALEIFNWEKYLDSTQMPALTVVSPTTDSSTNQTHVPNPEYETWKSHDRVILIWIKTTNDSSILGHINQSQTATEAWTSLHHIFQTQSLAWVMTLRLQLQTMTNGSLSIIEYVQRKRTIANKLVIYMAFQPVTNYELVTYILYGLDPSYGPFHTAINLRTPLVTCEELFGLLLQEEQKLVDDSAHVTLSANIANRQSF</sequence>
<dbReference type="PANTHER" id="PTHR47481:SF28">
    <property type="entry name" value="RETROTRANSPOSON COPIA-LIKE N-TERMINAL DOMAIN-CONTAINING PROTEIN"/>
    <property type="match status" value="1"/>
</dbReference>
<dbReference type="PANTHER" id="PTHR47481">
    <property type="match status" value="1"/>
</dbReference>
<organism evidence="1 2">
    <name type="scientific">Solanum tuberosum</name>
    <name type="common">Potato</name>
    <dbReference type="NCBI Taxonomy" id="4113"/>
    <lineage>
        <taxon>Eukaryota</taxon>
        <taxon>Viridiplantae</taxon>
        <taxon>Streptophyta</taxon>
        <taxon>Embryophyta</taxon>
        <taxon>Tracheophyta</taxon>
        <taxon>Spermatophyta</taxon>
        <taxon>Magnoliopsida</taxon>
        <taxon>eudicotyledons</taxon>
        <taxon>Gunneridae</taxon>
        <taxon>Pentapetalae</taxon>
        <taxon>asterids</taxon>
        <taxon>lamiids</taxon>
        <taxon>Solanales</taxon>
        <taxon>Solanaceae</taxon>
        <taxon>Solanoideae</taxon>
        <taxon>Solaneae</taxon>
        <taxon>Solanum</taxon>
    </lineage>
</organism>
<evidence type="ECO:0000313" key="1">
    <source>
        <dbReference type="EMBL" id="KAH0749227.1"/>
    </source>
</evidence>
<protein>
    <recommendedName>
        <fullName evidence="3">Retrotransposon Copia-like N-terminal domain-containing protein</fullName>
    </recommendedName>
</protein>
<accession>A0ABQ7UJT7</accession>
<reference evidence="1 2" key="1">
    <citation type="journal article" date="2021" name="bioRxiv">
        <title>Chromosome-scale and haplotype-resolved genome assembly of a tetraploid potato cultivar.</title>
        <authorList>
            <person name="Sun H."/>
            <person name="Jiao W.-B."/>
            <person name="Krause K."/>
            <person name="Campoy J.A."/>
            <person name="Goel M."/>
            <person name="Folz-Donahue K."/>
            <person name="Kukat C."/>
            <person name="Huettel B."/>
            <person name="Schneeberger K."/>
        </authorList>
    </citation>
    <scope>NUCLEOTIDE SEQUENCE [LARGE SCALE GENOMIC DNA]</scope>
    <source>
        <strain evidence="1">SolTubOtavaFocal</strain>
        <tissue evidence="1">Leaves</tissue>
    </source>
</reference>